<dbReference type="InterPro" id="IPR004408">
    <property type="entry name" value="Biotin_CoA_COase_ligase"/>
</dbReference>
<accession>A0A3S0RBE4</accession>
<proteinExistence type="predicted"/>
<feature type="domain" description="BPL/LPL catalytic" evidence="2">
    <location>
        <begin position="3"/>
        <end position="191"/>
    </location>
</feature>
<dbReference type="PROSITE" id="PS51733">
    <property type="entry name" value="BPL_LPL_CATALYTIC"/>
    <property type="match status" value="1"/>
</dbReference>
<dbReference type="GO" id="GO:0004077">
    <property type="term" value="F:biotin--[biotin carboxyl-carrier protein] ligase activity"/>
    <property type="evidence" value="ECO:0007669"/>
    <property type="project" value="UniProtKB-EC"/>
</dbReference>
<evidence type="ECO:0000256" key="1">
    <source>
        <dbReference type="ARBA" id="ARBA00022598"/>
    </source>
</evidence>
<comment type="caution">
    <text evidence="3">The sequence shown here is derived from an EMBL/GenBank/DDBJ whole genome shotgun (WGS) entry which is preliminary data.</text>
</comment>
<dbReference type="Gene3D" id="3.30.930.10">
    <property type="entry name" value="Bira Bifunctional Protein, Domain 2"/>
    <property type="match status" value="1"/>
</dbReference>
<dbReference type="GO" id="GO:0005737">
    <property type="term" value="C:cytoplasm"/>
    <property type="evidence" value="ECO:0007669"/>
    <property type="project" value="TreeGrafter"/>
</dbReference>
<dbReference type="InterPro" id="IPR004143">
    <property type="entry name" value="BPL_LPL_catalytic"/>
</dbReference>
<reference evidence="3 4" key="1">
    <citation type="submission" date="2018-12" db="EMBL/GenBank/DDBJ databases">
        <title>Genome sequencing of Prevotella sp. KCOM 3155 (= JS262).</title>
        <authorList>
            <person name="Kook J.-K."/>
            <person name="Park S.-N."/>
            <person name="Lim Y.K."/>
        </authorList>
    </citation>
    <scope>NUCLEOTIDE SEQUENCE [LARGE SCALE GENOMIC DNA]</scope>
    <source>
        <strain evidence="3 4">KCOM 3155</strain>
    </source>
</reference>
<sequence>MSYCSKYFITLHAIMNCKVIYKEEIDSTNNFLREYENGNDITVVWTDFQTAGRGQGSNHWESERGKNLIFSILIHPKNVNAAEQYIISMMTAITISEYLAKSLHREVRIKWPNDIYVDDMKIAGILIENCLSGCHIKDCIIGIGLNVNQQVFESDAPNPVSMFLIDGKERNREEVLHSLLNLFTEKMEEFDVGEIRTKYRNSLYRRHGFHQYLDANGTFCAEMVTVEDDGHIVLRDTENHERRYAFKEVAFVLEKNEKIE</sequence>
<keyword evidence="1 3" id="KW-0436">Ligase</keyword>
<dbReference type="EC" id="6.3.4.15" evidence="3"/>
<evidence type="ECO:0000259" key="2">
    <source>
        <dbReference type="PROSITE" id="PS51733"/>
    </source>
</evidence>
<protein>
    <submittedName>
        <fullName evidence="3">Biotin--[acetyl-CoA-carboxylase] ligase</fullName>
        <ecNumber evidence="3">6.3.4.15</ecNumber>
    </submittedName>
</protein>
<organism evidence="3 4">
    <name type="scientific">Prevotella koreensis</name>
    <dbReference type="NCBI Taxonomy" id="2490854"/>
    <lineage>
        <taxon>Bacteria</taxon>
        <taxon>Pseudomonadati</taxon>
        <taxon>Bacteroidota</taxon>
        <taxon>Bacteroidia</taxon>
        <taxon>Bacteroidales</taxon>
        <taxon>Prevotellaceae</taxon>
        <taxon>Prevotella</taxon>
    </lineage>
</organism>
<dbReference type="InterPro" id="IPR045864">
    <property type="entry name" value="aa-tRNA-synth_II/BPL/LPL"/>
</dbReference>
<dbReference type="CDD" id="cd16442">
    <property type="entry name" value="BPL"/>
    <property type="match status" value="1"/>
</dbReference>
<dbReference type="EMBL" id="RYYU01000001">
    <property type="protein sequence ID" value="RUL59975.1"/>
    <property type="molecule type" value="Genomic_DNA"/>
</dbReference>
<keyword evidence="4" id="KW-1185">Reference proteome</keyword>
<evidence type="ECO:0000313" key="3">
    <source>
        <dbReference type="EMBL" id="RUL59975.1"/>
    </source>
</evidence>
<gene>
    <name evidence="3" type="ORF">EHV08_09605</name>
</gene>
<dbReference type="SUPFAM" id="SSF55681">
    <property type="entry name" value="Class II aaRS and biotin synthetases"/>
    <property type="match status" value="1"/>
</dbReference>
<evidence type="ECO:0000313" key="4">
    <source>
        <dbReference type="Proteomes" id="UP000278983"/>
    </source>
</evidence>
<dbReference type="AlphaFoldDB" id="A0A3S0RBE4"/>
<dbReference type="Proteomes" id="UP000278983">
    <property type="component" value="Unassembled WGS sequence"/>
</dbReference>
<name>A0A3S0RBE4_9BACT</name>
<dbReference type="PANTHER" id="PTHR12835:SF5">
    <property type="entry name" value="BIOTIN--PROTEIN LIGASE"/>
    <property type="match status" value="1"/>
</dbReference>
<dbReference type="PANTHER" id="PTHR12835">
    <property type="entry name" value="BIOTIN PROTEIN LIGASE"/>
    <property type="match status" value="1"/>
</dbReference>
<dbReference type="NCBIfam" id="TIGR00121">
    <property type="entry name" value="birA_ligase"/>
    <property type="match status" value="1"/>
</dbReference>
<dbReference type="Pfam" id="PF03099">
    <property type="entry name" value="BPL_LplA_LipB"/>
    <property type="match status" value="1"/>
</dbReference>